<reference evidence="4 5" key="1">
    <citation type="submission" date="2020-05" db="EMBL/GenBank/DDBJ databases">
        <title>Distinct polysaccharide utilization as determinants for interspecies competition between intestinal Prevotella spp.</title>
        <authorList>
            <person name="Galvez E.J.C."/>
            <person name="Iljazovic A."/>
            <person name="Strowig T."/>
        </authorList>
    </citation>
    <scope>NUCLEOTIDE SEQUENCE [LARGE SCALE GENOMIC DNA]</scope>
    <source>
        <strain evidence="4 5">PCHR</strain>
    </source>
</reference>
<dbReference type="Pfam" id="PF17415">
    <property type="entry name" value="NigD_C"/>
    <property type="match status" value="1"/>
</dbReference>
<feature type="domain" description="NigD-like N-terminal OB" evidence="2">
    <location>
        <begin position="39"/>
        <end position="103"/>
    </location>
</feature>
<dbReference type="EMBL" id="JABKKJ010000001">
    <property type="protein sequence ID" value="NPE24107.1"/>
    <property type="molecule type" value="Genomic_DNA"/>
</dbReference>
<evidence type="ECO:0000313" key="4">
    <source>
        <dbReference type="EMBL" id="NPE24107.1"/>
    </source>
</evidence>
<keyword evidence="5" id="KW-1185">Reference proteome</keyword>
<dbReference type="RefSeq" id="WP_172343630.1">
    <property type="nucleotide sequence ID" value="NZ_CATJFF010000068.1"/>
</dbReference>
<feature type="domain" description="NigD-like C-terminal" evidence="3">
    <location>
        <begin position="110"/>
        <end position="224"/>
    </location>
</feature>
<evidence type="ECO:0008006" key="6">
    <source>
        <dbReference type="Google" id="ProtNLM"/>
    </source>
</evidence>
<dbReference type="Gene3D" id="2.60.40.2370">
    <property type="entry name" value="NigD-like, C-terminal beta sandwich domain"/>
    <property type="match status" value="1"/>
</dbReference>
<evidence type="ECO:0000259" key="2">
    <source>
        <dbReference type="Pfam" id="PF12667"/>
    </source>
</evidence>
<dbReference type="Proteomes" id="UP000820977">
    <property type="component" value="Unassembled WGS sequence"/>
</dbReference>
<dbReference type="PROSITE" id="PS51257">
    <property type="entry name" value="PROKAR_LIPOPROTEIN"/>
    <property type="match status" value="1"/>
</dbReference>
<accession>A0ABX2AZ77</accession>
<feature type="chain" id="PRO_5047544422" description="NigD-like protein" evidence="1">
    <location>
        <begin position="22"/>
        <end position="233"/>
    </location>
</feature>
<evidence type="ECO:0000256" key="1">
    <source>
        <dbReference type="SAM" id="SignalP"/>
    </source>
</evidence>
<feature type="signal peptide" evidence="1">
    <location>
        <begin position="1"/>
        <end position="21"/>
    </location>
</feature>
<evidence type="ECO:0000313" key="5">
    <source>
        <dbReference type="Proteomes" id="UP000820977"/>
    </source>
</evidence>
<organism evidence="4 5">
    <name type="scientific">Xylanibacter caecicola</name>
    <dbReference type="NCBI Taxonomy" id="2736294"/>
    <lineage>
        <taxon>Bacteria</taxon>
        <taxon>Pseudomonadati</taxon>
        <taxon>Bacteroidota</taxon>
        <taxon>Bacteroidia</taxon>
        <taxon>Bacteroidales</taxon>
        <taxon>Prevotellaceae</taxon>
        <taxon>Xylanibacter</taxon>
    </lineage>
</organism>
<evidence type="ECO:0000259" key="3">
    <source>
        <dbReference type="Pfam" id="PF17415"/>
    </source>
</evidence>
<dbReference type="InterPro" id="IPR035376">
    <property type="entry name" value="NigD_C"/>
</dbReference>
<dbReference type="InterPro" id="IPR024299">
    <property type="entry name" value="NigD-like_OB_dom"/>
</dbReference>
<dbReference type="InterPro" id="IPR038179">
    <property type="entry name" value="NigD-like_N_sf"/>
</dbReference>
<dbReference type="Gene3D" id="2.40.50.500">
    <property type="entry name" value="NigD-like N-terminal OB domain"/>
    <property type="match status" value="1"/>
</dbReference>
<gene>
    <name evidence="4" type="ORF">HPS54_01010</name>
</gene>
<dbReference type="Pfam" id="PF12667">
    <property type="entry name" value="NigD_N"/>
    <property type="match status" value="1"/>
</dbReference>
<sequence length="233" mass="25974">MKGLKTIAVIFTAALAMTALQSCDNDNEYIYTGAYPNAMVTVKKTADGGVYLQLDDKTTLLPVNMKKSPYYLDEVRAFASIRFTDDDSNGYTKAAYVQYLDSVLTKFTAPDLGTGNDEAYGNDPIDIVRDWTTVVEDGFITLRIRAPWGNSSKAHYINMLRNTNGENPYEVELRHDARGDIYGPSRDAVVAFNLKDLPDTGGKTVKLKVKWKSPAGTKTHEFDYRSRGTQPEE</sequence>
<comment type="caution">
    <text evidence="4">The sequence shown here is derived from an EMBL/GenBank/DDBJ whole genome shotgun (WGS) entry which is preliminary data.</text>
</comment>
<keyword evidence="1" id="KW-0732">Signal</keyword>
<protein>
    <recommendedName>
        <fullName evidence="6">NigD-like protein</fullName>
    </recommendedName>
</protein>
<name>A0ABX2AZ77_9BACT</name>
<dbReference type="InterPro" id="IPR038143">
    <property type="entry name" value="NigD-like_C_dom_sf"/>
</dbReference>
<proteinExistence type="predicted"/>